<dbReference type="InterPro" id="IPR036390">
    <property type="entry name" value="WH_DNA-bd_sf"/>
</dbReference>
<dbReference type="InterPro" id="IPR011991">
    <property type="entry name" value="ArsR-like_HTH"/>
</dbReference>
<keyword evidence="7" id="KW-1185">Reference proteome</keyword>
<name>A0AAW9ABU9_9BACL</name>
<feature type="domain" description="HTH arsR-type" evidence="4">
    <location>
        <begin position="22"/>
        <end position="119"/>
    </location>
</feature>
<reference evidence="6 7" key="1">
    <citation type="submission" date="2023-06" db="EMBL/GenBank/DDBJ databases">
        <title>Sporosarcina sp. nov., isolated from Korean traditional fermented seafood 'Jeotgal'.</title>
        <authorList>
            <person name="Yang A.I."/>
            <person name="Shin N.-R."/>
        </authorList>
    </citation>
    <scope>NUCLEOTIDE SEQUENCE [LARGE SCALE GENOMIC DNA]</scope>
    <source>
        <strain evidence="6 7">KCTC43456</strain>
    </source>
</reference>
<dbReference type="Proteomes" id="UP001271648">
    <property type="component" value="Unassembled WGS sequence"/>
</dbReference>
<proteinExistence type="predicted"/>
<dbReference type="SMART" id="SM00347">
    <property type="entry name" value="HTH_MARR"/>
    <property type="match status" value="1"/>
</dbReference>
<dbReference type="EMBL" id="JAUBDJ010000014">
    <property type="protein sequence ID" value="MDW0118524.1"/>
    <property type="molecule type" value="Genomic_DNA"/>
</dbReference>
<keyword evidence="1" id="KW-0805">Transcription regulation</keyword>
<sequence length="144" mass="17126">MKYTLRRIRLSYIVWLRYARFYNRNVKCTNQHLSKWGMKTGQFDVLSHIKPNERITQCDLASRLVVTESNVTQILKKLEDNGLIRREREWKNKFISLTEEGIKLRNEVVSEQEHFQADQFSMLNDQELNQLIAILKKIEKGGRG</sequence>
<keyword evidence="2" id="KW-0238">DNA-binding</keyword>
<evidence type="ECO:0000313" key="6">
    <source>
        <dbReference type="EMBL" id="MDW0118524.1"/>
    </source>
</evidence>
<dbReference type="SUPFAM" id="SSF46785">
    <property type="entry name" value="Winged helix' DNA-binding domain"/>
    <property type="match status" value="1"/>
</dbReference>
<dbReference type="AlphaFoldDB" id="A0AAW9ABU9"/>
<feature type="domain" description="HTH marR-type" evidence="5">
    <location>
        <begin position="1"/>
        <end position="140"/>
    </location>
</feature>
<dbReference type="CDD" id="cd00090">
    <property type="entry name" value="HTH_ARSR"/>
    <property type="match status" value="1"/>
</dbReference>
<dbReference type="InterPro" id="IPR036388">
    <property type="entry name" value="WH-like_DNA-bd_sf"/>
</dbReference>
<dbReference type="GO" id="GO:0003677">
    <property type="term" value="F:DNA binding"/>
    <property type="evidence" value="ECO:0007669"/>
    <property type="project" value="UniProtKB-KW"/>
</dbReference>
<dbReference type="PROSITE" id="PS50987">
    <property type="entry name" value="HTH_ARSR_2"/>
    <property type="match status" value="1"/>
</dbReference>
<dbReference type="InterPro" id="IPR001845">
    <property type="entry name" value="HTH_ArsR_DNA-bd_dom"/>
</dbReference>
<comment type="caution">
    <text evidence="6">The sequence shown here is derived from an EMBL/GenBank/DDBJ whole genome shotgun (WGS) entry which is preliminary data.</text>
</comment>
<evidence type="ECO:0000313" key="7">
    <source>
        <dbReference type="Proteomes" id="UP001271648"/>
    </source>
</evidence>
<dbReference type="Pfam" id="PF01047">
    <property type="entry name" value="MarR"/>
    <property type="match status" value="1"/>
</dbReference>
<dbReference type="GO" id="GO:0003700">
    <property type="term" value="F:DNA-binding transcription factor activity"/>
    <property type="evidence" value="ECO:0007669"/>
    <property type="project" value="InterPro"/>
</dbReference>
<keyword evidence="3" id="KW-0804">Transcription</keyword>
<dbReference type="PRINTS" id="PR00598">
    <property type="entry name" value="HTHMARR"/>
</dbReference>
<gene>
    <name evidence="6" type="ORF">QTL97_16460</name>
</gene>
<dbReference type="PANTHER" id="PTHR42756">
    <property type="entry name" value="TRANSCRIPTIONAL REGULATOR, MARR"/>
    <property type="match status" value="1"/>
</dbReference>
<evidence type="ECO:0000256" key="3">
    <source>
        <dbReference type="ARBA" id="ARBA00023163"/>
    </source>
</evidence>
<dbReference type="RefSeq" id="WP_317941271.1">
    <property type="nucleotide sequence ID" value="NZ_JAUBDJ010000014.1"/>
</dbReference>
<evidence type="ECO:0000256" key="2">
    <source>
        <dbReference type="ARBA" id="ARBA00023125"/>
    </source>
</evidence>
<dbReference type="InterPro" id="IPR000835">
    <property type="entry name" value="HTH_MarR-typ"/>
</dbReference>
<evidence type="ECO:0000259" key="5">
    <source>
        <dbReference type="PROSITE" id="PS50995"/>
    </source>
</evidence>
<dbReference type="Gene3D" id="1.10.10.10">
    <property type="entry name" value="Winged helix-like DNA-binding domain superfamily/Winged helix DNA-binding domain"/>
    <property type="match status" value="1"/>
</dbReference>
<accession>A0AAW9ABU9</accession>
<evidence type="ECO:0000256" key="1">
    <source>
        <dbReference type="ARBA" id="ARBA00023015"/>
    </source>
</evidence>
<organism evidence="6 7">
    <name type="scientific">Sporosarcina thermotolerans</name>
    <dbReference type="NCBI Taxonomy" id="633404"/>
    <lineage>
        <taxon>Bacteria</taxon>
        <taxon>Bacillati</taxon>
        <taxon>Bacillota</taxon>
        <taxon>Bacilli</taxon>
        <taxon>Bacillales</taxon>
        <taxon>Caryophanaceae</taxon>
        <taxon>Sporosarcina</taxon>
    </lineage>
</organism>
<evidence type="ECO:0000259" key="4">
    <source>
        <dbReference type="PROSITE" id="PS50987"/>
    </source>
</evidence>
<dbReference type="PANTHER" id="PTHR42756:SF1">
    <property type="entry name" value="TRANSCRIPTIONAL REPRESSOR OF EMRAB OPERON"/>
    <property type="match status" value="1"/>
</dbReference>
<dbReference type="PROSITE" id="PS50995">
    <property type="entry name" value="HTH_MARR_2"/>
    <property type="match status" value="1"/>
</dbReference>
<protein>
    <submittedName>
        <fullName evidence="6">MarR family transcriptional regulator</fullName>
    </submittedName>
</protein>